<dbReference type="InterPro" id="IPR052639">
    <property type="entry name" value="TRAIP_ubiq-protein_ligase"/>
</dbReference>
<dbReference type="InterPro" id="IPR001841">
    <property type="entry name" value="Znf_RING"/>
</dbReference>
<protein>
    <recommendedName>
        <fullName evidence="5">RING-type domain-containing protein</fullName>
    </recommendedName>
</protein>
<feature type="coiled-coil region" evidence="4">
    <location>
        <begin position="171"/>
        <end position="240"/>
    </location>
</feature>
<dbReference type="EMBL" id="CATQJL010000316">
    <property type="protein sequence ID" value="CAJ0606692.1"/>
    <property type="molecule type" value="Genomic_DNA"/>
</dbReference>
<evidence type="ECO:0000256" key="4">
    <source>
        <dbReference type="SAM" id="Coils"/>
    </source>
</evidence>
<evidence type="ECO:0000313" key="6">
    <source>
        <dbReference type="EMBL" id="CAJ0606692.1"/>
    </source>
</evidence>
<evidence type="ECO:0000256" key="1">
    <source>
        <dbReference type="ARBA" id="ARBA00022771"/>
    </source>
</evidence>
<dbReference type="GO" id="GO:0005634">
    <property type="term" value="C:nucleus"/>
    <property type="evidence" value="ECO:0007669"/>
    <property type="project" value="TreeGrafter"/>
</dbReference>
<dbReference type="Pfam" id="PF13639">
    <property type="entry name" value="zf-RING_2"/>
    <property type="match status" value="1"/>
</dbReference>
<dbReference type="PANTHER" id="PTHR46569">
    <property type="entry name" value="E3 UBIQUITIN-PROTEIN LIGASE TRAIP"/>
    <property type="match status" value="1"/>
</dbReference>
<evidence type="ECO:0000259" key="5">
    <source>
        <dbReference type="PROSITE" id="PS50089"/>
    </source>
</evidence>
<keyword evidence="1 3" id="KW-0479">Metal-binding</keyword>
<dbReference type="Proteomes" id="UP001176961">
    <property type="component" value="Unassembled WGS sequence"/>
</dbReference>
<evidence type="ECO:0000256" key="2">
    <source>
        <dbReference type="ARBA" id="ARBA00022833"/>
    </source>
</evidence>
<dbReference type="AlphaFoldDB" id="A0AA36H9X5"/>
<dbReference type="Gene3D" id="3.30.40.10">
    <property type="entry name" value="Zinc/RING finger domain, C3HC4 (zinc finger)"/>
    <property type="match status" value="1"/>
</dbReference>
<evidence type="ECO:0000313" key="7">
    <source>
        <dbReference type="Proteomes" id="UP001176961"/>
    </source>
</evidence>
<feature type="coiled-coil region" evidence="4">
    <location>
        <begin position="275"/>
        <end position="313"/>
    </location>
</feature>
<dbReference type="PROSITE" id="PS50089">
    <property type="entry name" value="ZF_RING_2"/>
    <property type="match status" value="1"/>
</dbReference>
<dbReference type="SMART" id="SM00184">
    <property type="entry name" value="RING"/>
    <property type="match status" value="1"/>
</dbReference>
<keyword evidence="2" id="KW-0862">Zinc</keyword>
<dbReference type="GO" id="GO:0061630">
    <property type="term" value="F:ubiquitin protein ligase activity"/>
    <property type="evidence" value="ECO:0007669"/>
    <property type="project" value="TreeGrafter"/>
</dbReference>
<feature type="domain" description="RING-type" evidence="5">
    <location>
        <begin position="91"/>
        <end position="131"/>
    </location>
</feature>
<gene>
    <name evidence="6" type="ORF">CYNAS_LOCUS18675</name>
</gene>
<dbReference type="InterPro" id="IPR013083">
    <property type="entry name" value="Znf_RING/FYVE/PHD"/>
</dbReference>
<comment type="caution">
    <text evidence="6">The sequence shown here is derived from an EMBL/GenBank/DDBJ whole genome shotgun (WGS) entry which is preliminary data.</text>
</comment>
<organism evidence="6 7">
    <name type="scientific">Cylicocyclus nassatus</name>
    <name type="common">Nematode worm</name>
    <dbReference type="NCBI Taxonomy" id="53992"/>
    <lineage>
        <taxon>Eukaryota</taxon>
        <taxon>Metazoa</taxon>
        <taxon>Ecdysozoa</taxon>
        <taxon>Nematoda</taxon>
        <taxon>Chromadorea</taxon>
        <taxon>Rhabditida</taxon>
        <taxon>Rhabditina</taxon>
        <taxon>Rhabditomorpha</taxon>
        <taxon>Strongyloidea</taxon>
        <taxon>Strongylidae</taxon>
        <taxon>Cylicocyclus</taxon>
    </lineage>
</organism>
<dbReference type="GO" id="GO:0090734">
    <property type="term" value="C:site of DNA damage"/>
    <property type="evidence" value="ECO:0007669"/>
    <property type="project" value="TreeGrafter"/>
</dbReference>
<dbReference type="GO" id="GO:0016567">
    <property type="term" value="P:protein ubiquitination"/>
    <property type="evidence" value="ECO:0007669"/>
    <property type="project" value="TreeGrafter"/>
</dbReference>
<sequence length="510" mass="57998">MPIDQKQPSTAKASVVPRPGTLQQKIDASKKSRATESCIGVYSYADGVLAQIYLKIEFLTYAVLAKSESRAYYINLTIDHSRSMSQVRGRCVICTSTFVKNNIAALQCGHTFHYDCVHKWIERSKTCPNCRVRTTERQIIKHLFFDAPDDLNTTQFFSSNGAQVEALSIALEKEKSAHLDAQEELRKLKDCNSSLQSKLDAEKARFLKKVPSLEARNRQLEMMLVDQQQLERELEKTKSRLKACEFYKAITAGKNEEALDKYIKDDGSVEMGQFLNILRRQVEEARRQQISVADELRAEREQLRLSKRKENDLKNFVKVLEQELRDVRAAANMSKSTPFNPRLKHLVLDKSPQKRGSLGFDESIDLNDAFINSALRKPPRPVCVREKVVSKVSRPLFDESSDDDGAETNANVSLEYPPSLDKISSPVVPKTLRDRVLAGSLHAKQNKVGTAHRAAEKALESLELRNITAVPRTVRRPLLKRKNENLLANPRLSQYFQKKQKNDEVIELDD</sequence>
<dbReference type="GO" id="GO:0008270">
    <property type="term" value="F:zinc ion binding"/>
    <property type="evidence" value="ECO:0007669"/>
    <property type="project" value="UniProtKB-KW"/>
</dbReference>
<evidence type="ECO:0000256" key="3">
    <source>
        <dbReference type="PROSITE-ProRule" id="PRU00175"/>
    </source>
</evidence>
<dbReference type="GO" id="GO:0031297">
    <property type="term" value="P:replication fork processing"/>
    <property type="evidence" value="ECO:0007669"/>
    <property type="project" value="TreeGrafter"/>
</dbReference>
<reference evidence="6" key="1">
    <citation type="submission" date="2023-07" db="EMBL/GenBank/DDBJ databases">
        <authorList>
            <consortium name="CYATHOMIX"/>
        </authorList>
    </citation>
    <scope>NUCLEOTIDE SEQUENCE</scope>
    <source>
        <strain evidence="6">N/A</strain>
    </source>
</reference>
<keyword evidence="1 3" id="KW-0863">Zinc-finger</keyword>
<dbReference type="SUPFAM" id="SSF57850">
    <property type="entry name" value="RING/U-box"/>
    <property type="match status" value="1"/>
</dbReference>
<keyword evidence="4" id="KW-0175">Coiled coil</keyword>
<accession>A0AA36H9X5</accession>
<name>A0AA36H9X5_CYLNA</name>
<keyword evidence="7" id="KW-1185">Reference proteome</keyword>
<proteinExistence type="predicted"/>
<dbReference type="PANTHER" id="PTHR46569:SF1">
    <property type="entry name" value="E3 UBIQUITIN-PROTEIN LIGASE RFWD3-RELATED"/>
    <property type="match status" value="1"/>
</dbReference>